<dbReference type="RefSeq" id="WP_171579972.1">
    <property type="nucleotide sequence ID" value="NZ_JAAVLX010000004.1"/>
</dbReference>
<dbReference type="Proteomes" id="UP000544122">
    <property type="component" value="Unassembled WGS sequence"/>
</dbReference>
<keyword evidence="2" id="KW-1185">Reference proteome</keyword>
<dbReference type="EMBL" id="JAAVLX010000004">
    <property type="protein sequence ID" value="NOJ40729.1"/>
    <property type="molecule type" value="Genomic_DNA"/>
</dbReference>
<dbReference type="AlphaFoldDB" id="A0A7Y4GS68"/>
<proteinExistence type="predicted"/>
<name>A0A7Y4GS68_9BRAD</name>
<sequence length="68" mass="7710">MGQQLQGWRSASGQRLWLSMLINAVEEISRPERRDERCDPQLLAALRAQLARPALAPMPYASAYSLRN</sequence>
<accession>A0A7Y4GS68</accession>
<comment type="caution">
    <text evidence="1">The sequence shown here is derived from an EMBL/GenBank/DDBJ whole genome shotgun (WGS) entry which is preliminary data.</text>
</comment>
<protein>
    <submittedName>
        <fullName evidence="1">Transcriptional regulator</fullName>
    </submittedName>
</protein>
<evidence type="ECO:0000313" key="2">
    <source>
        <dbReference type="Proteomes" id="UP000544122"/>
    </source>
</evidence>
<gene>
    <name evidence="1" type="ORF">HCN58_14155</name>
</gene>
<evidence type="ECO:0000313" key="1">
    <source>
        <dbReference type="EMBL" id="NOJ40729.1"/>
    </source>
</evidence>
<reference evidence="1 2" key="1">
    <citation type="submission" date="2020-03" db="EMBL/GenBank/DDBJ databases">
        <title>Bradyrhizobium diversity isolated from nodules of Indigofera sp.</title>
        <authorList>
            <person name="Klepa M."/>
            <person name="Helene L."/>
            <person name="Hungria M."/>
        </authorList>
    </citation>
    <scope>NUCLEOTIDE SEQUENCE [LARGE SCALE GENOMIC DNA]</scope>
    <source>
        <strain evidence="1 2">WSM 1791</strain>
    </source>
</reference>
<organism evidence="1 2">
    <name type="scientific">Bradyrhizobium australiense</name>
    <dbReference type="NCBI Taxonomy" id="2721161"/>
    <lineage>
        <taxon>Bacteria</taxon>
        <taxon>Pseudomonadati</taxon>
        <taxon>Pseudomonadota</taxon>
        <taxon>Alphaproteobacteria</taxon>
        <taxon>Hyphomicrobiales</taxon>
        <taxon>Nitrobacteraceae</taxon>
        <taxon>Bradyrhizobium</taxon>
    </lineage>
</organism>